<name>A0A9P3ES27_9EURO</name>
<protein>
    <recommendedName>
        <fullName evidence="4 12">GPI mannosyltransferase 2</fullName>
        <ecNumber evidence="12">2.4.1.-</ecNumber>
    </recommendedName>
</protein>
<evidence type="ECO:0000313" key="13">
    <source>
        <dbReference type="EMBL" id="GIJ83618.1"/>
    </source>
</evidence>
<comment type="caution">
    <text evidence="13">The sequence shown here is derived from an EMBL/GenBank/DDBJ whole genome shotgun (WGS) entry which is preliminary data.</text>
</comment>
<feature type="transmembrane region" description="Helical" evidence="12">
    <location>
        <begin position="156"/>
        <end position="176"/>
    </location>
</feature>
<evidence type="ECO:0000256" key="10">
    <source>
        <dbReference type="ARBA" id="ARBA00022989"/>
    </source>
</evidence>
<evidence type="ECO:0000256" key="7">
    <source>
        <dbReference type="ARBA" id="ARBA00022679"/>
    </source>
</evidence>
<evidence type="ECO:0000256" key="1">
    <source>
        <dbReference type="ARBA" id="ARBA00004477"/>
    </source>
</evidence>
<dbReference type="GO" id="GO:0000009">
    <property type="term" value="F:alpha-1,6-mannosyltransferase activity"/>
    <property type="evidence" value="ECO:0007669"/>
    <property type="project" value="InterPro"/>
</dbReference>
<keyword evidence="9 12" id="KW-0256">Endoplasmic reticulum</keyword>
<feature type="transmembrane region" description="Helical" evidence="12">
    <location>
        <begin position="12"/>
        <end position="33"/>
    </location>
</feature>
<dbReference type="Proteomes" id="UP001043456">
    <property type="component" value="Unassembled WGS sequence"/>
</dbReference>
<feature type="transmembrane region" description="Helical" evidence="12">
    <location>
        <begin position="329"/>
        <end position="350"/>
    </location>
</feature>
<proteinExistence type="inferred from homology"/>
<accession>A0A9P3ES27</accession>
<evidence type="ECO:0000256" key="5">
    <source>
        <dbReference type="ARBA" id="ARBA00022502"/>
    </source>
</evidence>
<keyword evidence="11 12" id="KW-0472">Membrane</keyword>
<evidence type="ECO:0000313" key="14">
    <source>
        <dbReference type="Proteomes" id="UP001043456"/>
    </source>
</evidence>
<evidence type="ECO:0000256" key="3">
    <source>
        <dbReference type="ARBA" id="ARBA00008698"/>
    </source>
</evidence>
<dbReference type="OrthoDB" id="10252502at2759"/>
<dbReference type="EC" id="2.4.1.-" evidence="12"/>
<feature type="transmembrane region" description="Helical" evidence="12">
    <location>
        <begin position="258"/>
        <end position="279"/>
    </location>
</feature>
<keyword evidence="6 12" id="KW-0328">Glycosyltransferase</keyword>
<dbReference type="GO" id="GO:0031501">
    <property type="term" value="C:mannosyltransferase complex"/>
    <property type="evidence" value="ECO:0007669"/>
    <property type="project" value="TreeGrafter"/>
</dbReference>
<feature type="transmembrane region" description="Helical" evidence="12">
    <location>
        <begin position="123"/>
        <end position="150"/>
    </location>
</feature>
<comment type="function">
    <text evidence="12">Mannosyltransferase involved in glycosylphosphatidylinositol-anchor biosynthesis.</text>
</comment>
<comment type="caution">
    <text evidence="12">Lacks conserved residue(s) required for the propagation of feature annotation.</text>
</comment>
<evidence type="ECO:0000256" key="11">
    <source>
        <dbReference type="ARBA" id="ARBA00023136"/>
    </source>
</evidence>
<dbReference type="RefSeq" id="XP_043154365.1">
    <property type="nucleotide sequence ID" value="XM_043298430.1"/>
</dbReference>
<organism evidence="13 14">
    <name type="scientific">Aspergillus pseudoviridinutans</name>
    <dbReference type="NCBI Taxonomy" id="1517512"/>
    <lineage>
        <taxon>Eukaryota</taxon>
        <taxon>Fungi</taxon>
        <taxon>Dikarya</taxon>
        <taxon>Ascomycota</taxon>
        <taxon>Pezizomycotina</taxon>
        <taxon>Eurotiomycetes</taxon>
        <taxon>Eurotiomycetidae</taxon>
        <taxon>Eurotiales</taxon>
        <taxon>Aspergillaceae</taxon>
        <taxon>Aspergillus</taxon>
        <taxon>Aspergillus subgen. Fumigati</taxon>
    </lineage>
</organism>
<evidence type="ECO:0000256" key="12">
    <source>
        <dbReference type="RuleBase" id="RU363112"/>
    </source>
</evidence>
<keyword evidence="7 12" id="KW-0808">Transferase</keyword>
<feature type="transmembrane region" description="Helical" evidence="12">
    <location>
        <begin position="183"/>
        <end position="204"/>
    </location>
</feature>
<sequence>MSCSFRISPDRPYKSLLAVFVFWKTLLLLLAVFSPGPGYDTSTTLRLNRNATNADGGGPFIAFLHLVSTKLTRWDAIYFTEVSSRGYIFEQEWAFGYGFTSLINFFANALQQTGAVDCAFREHIAGIIIAHAAHGVSVLVLYCLGCALFSGRQGRMLAFIAACLHTFSPAGLFLSAPFGESTYAFLSFTGYFLFVQSFSLSGASTGLKDALIPLAGILCGLATTVRSNGILNGLLFLDEAIRLLYSMTSGVTFAKSRRLLAVGIAGVCTGLGFVIPQYIAYRDFCINYPYTHDEEPRIWCRRTLPSIYSFVQDHYWNNGFLRYWTVSNIPLFALASPMLAIMTYSALWTLNVESGRLTGAGRLLRSLAAPQLILAILTLAKHHVQIITRMASGYPVWYFWVADLLMKEYSSVRLDKKEVGSQKQRSYASMAVTYMISYAAVQGVLFASFLPPA</sequence>
<dbReference type="PANTHER" id="PTHR12468:SF2">
    <property type="entry name" value="GPI MANNOSYLTRANSFERASE 2"/>
    <property type="match status" value="1"/>
</dbReference>
<dbReference type="GO" id="GO:0005789">
    <property type="term" value="C:endoplasmic reticulum membrane"/>
    <property type="evidence" value="ECO:0007669"/>
    <property type="project" value="UniProtKB-SubCell"/>
</dbReference>
<dbReference type="EMBL" id="BHVY01000002">
    <property type="protein sequence ID" value="GIJ83618.1"/>
    <property type="molecule type" value="Genomic_DNA"/>
</dbReference>
<keyword evidence="14" id="KW-1185">Reference proteome</keyword>
<keyword evidence="10 12" id="KW-1133">Transmembrane helix</keyword>
<dbReference type="PANTHER" id="PTHR12468">
    <property type="entry name" value="GPI MANNOSYLTRANSFERASE 2"/>
    <property type="match status" value="1"/>
</dbReference>
<evidence type="ECO:0000256" key="6">
    <source>
        <dbReference type="ARBA" id="ARBA00022676"/>
    </source>
</evidence>
<evidence type="ECO:0000256" key="8">
    <source>
        <dbReference type="ARBA" id="ARBA00022692"/>
    </source>
</evidence>
<dbReference type="AlphaFoldDB" id="A0A9P3ES27"/>
<comment type="pathway">
    <text evidence="2 12">Glycolipid biosynthesis; glycosylphosphatidylinositol-anchor biosynthesis.</text>
</comment>
<dbReference type="Pfam" id="PF04188">
    <property type="entry name" value="Mannosyl_trans2"/>
    <property type="match status" value="2"/>
</dbReference>
<keyword evidence="5 12" id="KW-0337">GPI-anchor biosynthesis</keyword>
<evidence type="ECO:0000256" key="4">
    <source>
        <dbReference type="ARBA" id="ARBA00013795"/>
    </source>
</evidence>
<keyword evidence="8 12" id="KW-0812">Transmembrane</keyword>
<dbReference type="GO" id="GO:0004376">
    <property type="term" value="F:GPI mannosyltransferase activity"/>
    <property type="evidence" value="ECO:0007669"/>
    <property type="project" value="InterPro"/>
</dbReference>
<evidence type="ECO:0000256" key="2">
    <source>
        <dbReference type="ARBA" id="ARBA00004687"/>
    </source>
</evidence>
<reference evidence="13 14" key="1">
    <citation type="submission" date="2018-10" db="EMBL/GenBank/DDBJ databases">
        <title>Pan-genome distribution and transcriptional activeness of fungal secondary metabolism genes in Aspergillus section Fumigati.</title>
        <authorList>
            <person name="Takahashi H."/>
            <person name="Umemura M."/>
            <person name="Ninomiya A."/>
            <person name="Kusuya Y."/>
            <person name="Urayama S."/>
            <person name="Shimizu M."/>
            <person name="Watanabe A."/>
            <person name="Kamei K."/>
            <person name="Yaguchi T."/>
            <person name="Hagiwara D."/>
        </authorList>
    </citation>
    <scope>NUCLEOTIDE SEQUENCE [LARGE SCALE GENOMIC DNA]</scope>
    <source>
        <strain evidence="13 14">IFM 55266</strain>
    </source>
</reference>
<feature type="transmembrane region" description="Helical" evidence="12">
    <location>
        <begin position="427"/>
        <end position="450"/>
    </location>
</feature>
<dbReference type="InterPro" id="IPR007315">
    <property type="entry name" value="PIG-V/Gpi18"/>
</dbReference>
<dbReference type="GeneID" id="67001055"/>
<comment type="subcellular location">
    <subcellularLocation>
        <location evidence="1 12">Endoplasmic reticulum membrane</location>
        <topology evidence="1 12">Multi-pass membrane protein</topology>
    </subcellularLocation>
</comment>
<comment type="similarity">
    <text evidence="3 12">Belongs to the PIGV family.</text>
</comment>
<evidence type="ECO:0000256" key="9">
    <source>
        <dbReference type="ARBA" id="ARBA00022824"/>
    </source>
</evidence>
<gene>
    <name evidence="13" type="ORF">Asppvi_002443</name>
</gene>
<dbReference type="GO" id="GO:0006506">
    <property type="term" value="P:GPI anchor biosynthetic process"/>
    <property type="evidence" value="ECO:0007669"/>
    <property type="project" value="UniProtKB-KW"/>
</dbReference>